<dbReference type="Proteomes" id="UP000694660">
    <property type="component" value="Unassembled WGS sequence"/>
</dbReference>
<keyword evidence="2" id="KW-0489">Methyltransferase</keyword>
<dbReference type="CDD" id="cd02440">
    <property type="entry name" value="AdoMet_MTases"/>
    <property type="match status" value="1"/>
</dbReference>
<dbReference type="PANTHER" id="PTHR43861">
    <property type="entry name" value="TRANS-ACONITATE 2-METHYLTRANSFERASE-RELATED"/>
    <property type="match status" value="1"/>
</dbReference>
<gene>
    <name evidence="2" type="ORF">I8J34_16745</name>
</gene>
<dbReference type="AlphaFoldDB" id="A0A944DCB4"/>
<dbReference type="InterPro" id="IPR025714">
    <property type="entry name" value="Methyltranfer_dom"/>
</dbReference>
<dbReference type="GO" id="GO:0008168">
    <property type="term" value="F:methyltransferase activity"/>
    <property type="evidence" value="ECO:0007669"/>
    <property type="project" value="UniProtKB-KW"/>
</dbReference>
<dbReference type="SUPFAM" id="SSF53335">
    <property type="entry name" value="S-adenosyl-L-methionine-dependent methyltransferases"/>
    <property type="match status" value="1"/>
</dbReference>
<protein>
    <submittedName>
        <fullName evidence="2">Class I SAM-dependent methyltransferase</fullName>
    </submittedName>
</protein>
<dbReference type="Pfam" id="PF13847">
    <property type="entry name" value="Methyltransf_31"/>
    <property type="match status" value="1"/>
</dbReference>
<evidence type="ECO:0000259" key="1">
    <source>
        <dbReference type="Pfam" id="PF13847"/>
    </source>
</evidence>
<sequence>MSESARFWDWIADRYAKQPVPDAAAYQHKLDVTRQYFTPDMQVLEFGCGTGTTAISHAPHVAQIRAIDVSPKMLDIARQKAAAAGVSNVRFEQSSIDALAAADASFDVVMGHSILHLLRDKDAAIAKVHRLLKPGGVFITSTTCAGDSPKLRAIGFVLSIGSRLGLLPYLSVFTEKDLHASLTRAGFDIAHRWQPKPNSAVFIVAKKPADP</sequence>
<keyword evidence="3" id="KW-1185">Reference proteome</keyword>
<reference evidence="3" key="1">
    <citation type="journal article" date="2022" name="ISME J.">
        <title>Genetic and phylogenetic analysis of dissimilatory iodate-reducing bacteria identifies potential niches across the world's oceans.</title>
        <authorList>
            <person name="Reyes-Umana V."/>
            <person name="Henning Z."/>
            <person name="Lee K."/>
            <person name="Barnum T.P."/>
            <person name="Coates J.D."/>
        </authorList>
    </citation>
    <scope>NUCLEOTIDE SEQUENCE [LARGE SCALE GENOMIC DNA]</scope>
    <source>
        <strain evidence="3">IR12</strain>
    </source>
</reference>
<comment type="caution">
    <text evidence="2">The sequence shown here is derived from an EMBL/GenBank/DDBJ whole genome shotgun (WGS) entry which is preliminary data.</text>
</comment>
<proteinExistence type="predicted"/>
<dbReference type="Gene3D" id="3.40.50.150">
    <property type="entry name" value="Vaccinia Virus protein VP39"/>
    <property type="match status" value="1"/>
</dbReference>
<name>A0A944DCB4_DENI1</name>
<dbReference type="GO" id="GO:0032259">
    <property type="term" value="P:methylation"/>
    <property type="evidence" value="ECO:0007669"/>
    <property type="project" value="UniProtKB-KW"/>
</dbReference>
<dbReference type="InterPro" id="IPR029063">
    <property type="entry name" value="SAM-dependent_MTases_sf"/>
</dbReference>
<evidence type="ECO:0000313" key="2">
    <source>
        <dbReference type="EMBL" id="MBT0962832.1"/>
    </source>
</evidence>
<feature type="domain" description="Methyltransferase" evidence="1">
    <location>
        <begin position="39"/>
        <end position="144"/>
    </location>
</feature>
<dbReference type="EMBL" id="JAEKFT010000021">
    <property type="protein sequence ID" value="MBT0962832.1"/>
    <property type="molecule type" value="Genomic_DNA"/>
</dbReference>
<evidence type="ECO:0000313" key="3">
    <source>
        <dbReference type="Proteomes" id="UP000694660"/>
    </source>
</evidence>
<organism evidence="2 3">
    <name type="scientific">Denitromonas iodatirespirans</name>
    <dbReference type="NCBI Taxonomy" id="2795389"/>
    <lineage>
        <taxon>Bacteria</taxon>
        <taxon>Pseudomonadati</taxon>
        <taxon>Pseudomonadota</taxon>
        <taxon>Betaproteobacteria</taxon>
        <taxon>Rhodocyclales</taxon>
        <taxon>Zoogloeaceae</taxon>
        <taxon>Denitromonas</taxon>
    </lineage>
</organism>
<dbReference type="RefSeq" id="WP_214362784.1">
    <property type="nucleotide sequence ID" value="NZ_JAEKFT010000021.1"/>
</dbReference>
<accession>A0A944DCB4</accession>
<keyword evidence="2" id="KW-0808">Transferase</keyword>
<dbReference type="PANTHER" id="PTHR43861:SF1">
    <property type="entry name" value="TRANS-ACONITATE 2-METHYLTRANSFERASE"/>
    <property type="match status" value="1"/>
</dbReference>